<proteinExistence type="predicted"/>
<protein>
    <submittedName>
        <fullName evidence="1">Uncharacterized protein</fullName>
    </submittedName>
</protein>
<comment type="caution">
    <text evidence="1">The sequence shown here is derived from an EMBL/GenBank/DDBJ whole genome shotgun (WGS) entry which is preliminary data.</text>
</comment>
<keyword evidence="2" id="KW-1185">Reference proteome</keyword>
<gene>
    <name evidence="1" type="ORF">SKAU_G00363440</name>
</gene>
<name>A0A9Q1EIV3_SYNKA</name>
<evidence type="ECO:0000313" key="1">
    <source>
        <dbReference type="EMBL" id="KAJ8339558.1"/>
    </source>
</evidence>
<dbReference type="AlphaFoldDB" id="A0A9Q1EIV3"/>
<accession>A0A9Q1EIV3</accession>
<sequence length="120" mass="13021">MRRESRVNLDTARNSWLTSFCNPLASHASRQRSQGSNRDDSGVRAAAFARSFDPVRIPALREIGGRPGVRLESVIRNLSSGIARRGGVRRRADAEPPPACRALITCPHPTLPAIGPRKGA</sequence>
<organism evidence="1 2">
    <name type="scientific">Synaphobranchus kaupii</name>
    <name type="common">Kaup's arrowtooth eel</name>
    <dbReference type="NCBI Taxonomy" id="118154"/>
    <lineage>
        <taxon>Eukaryota</taxon>
        <taxon>Metazoa</taxon>
        <taxon>Chordata</taxon>
        <taxon>Craniata</taxon>
        <taxon>Vertebrata</taxon>
        <taxon>Euteleostomi</taxon>
        <taxon>Actinopterygii</taxon>
        <taxon>Neopterygii</taxon>
        <taxon>Teleostei</taxon>
        <taxon>Anguilliformes</taxon>
        <taxon>Synaphobranchidae</taxon>
        <taxon>Synaphobranchus</taxon>
    </lineage>
</organism>
<reference evidence="1" key="1">
    <citation type="journal article" date="2023" name="Science">
        <title>Genome structures resolve the early diversification of teleost fishes.</title>
        <authorList>
            <person name="Parey E."/>
            <person name="Louis A."/>
            <person name="Montfort J."/>
            <person name="Bouchez O."/>
            <person name="Roques C."/>
            <person name="Iampietro C."/>
            <person name="Lluch J."/>
            <person name="Castinel A."/>
            <person name="Donnadieu C."/>
            <person name="Desvignes T."/>
            <person name="Floi Bucao C."/>
            <person name="Jouanno E."/>
            <person name="Wen M."/>
            <person name="Mejri S."/>
            <person name="Dirks R."/>
            <person name="Jansen H."/>
            <person name="Henkel C."/>
            <person name="Chen W.J."/>
            <person name="Zahm M."/>
            <person name="Cabau C."/>
            <person name="Klopp C."/>
            <person name="Thompson A.W."/>
            <person name="Robinson-Rechavi M."/>
            <person name="Braasch I."/>
            <person name="Lecointre G."/>
            <person name="Bobe J."/>
            <person name="Postlethwait J.H."/>
            <person name="Berthelot C."/>
            <person name="Roest Crollius H."/>
            <person name="Guiguen Y."/>
        </authorList>
    </citation>
    <scope>NUCLEOTIDE SEQUENCE</scope>
    <source>
        <strain evidence="1">WJC10195</strain>
    </source>
</reference>
<evidence type="ECO:0000313" key="2">
    <source>
        <dbReference type="Proteomes" id="UP001152622"/>
    </source>
</evidence>
<dbReference type="EMBL" id="JAINUF010000017">
    <property type="protein sequence ID" value="KAJ8339558.1"/>
    <property type="molecule type" value="Genomic_DNA"/>
</dbReference>
<dbReference type="Proteomes" id="UP001152622">
    <property type="component" value="Chromosome 17"/>
</dbReference>